<dbReference type="PANTHER" id="PTHR13068">
    <property type="entry name" value="CGI-12 PROTEIN-RELATED"/>
    <property type="match status" value="1"/>
</dbReference>
<gene>
    <name evidence="5" type="primary">LOC113715017</name>
</gene>
<dbReference type="Proteomes" id="UP001652660">
    <property type="component" value="Chromosome 10c"/>
</dbReference>
<dbReference type="OrthoDB" id="637682at2759"/>
<organism evidence="4 5">
    <name type="scientific">Coffea arabica</name>
    <name type="common">Arabian coffee</name>
    <dbReference type="NCBI Taxonomy" id="13443"/>
    <lineage>
        <taxon>Eukaryota</taxon>
        <taxon>Viridiplantae</taxon>
        <taxon>Streptophyta</taxon>
        <taxon>Embryophyta</taxon>
        <taxon>Tracheophyta</taxon>
        <taxon>Spermatophyta</taxon>
        <taxon>Magnoliopsida</taxon>
        <taxon>eudicotyledons</taxon>
        <taxon>Gunneridae</taxon>
        <taxon>Pentapetalae</taxon>
        <taxon>asterids</taxon>
        <taxon>lamiids</taxon>
        <taxon>Gentianales</taxon>
        <taxon>Rubiaceae</taxon>
        <taxon>Ixoroideae</taxon>
        <taxon>Gardenieae complex</taxon>
        <taxon>Bertiereae - Coffeeae clade</taxon>
        <taxon>Coffeeae</taxon>
        <taxon>Coffea</taxon>
    </lineage>
</organism>
<dbReference type="InterPro" id="IPR038538">
    <property type="entry name" value="MTERF_sf"/>
</dbReference>
<dbReference type="GO" id="GO:0006353">
    <property type="term" value="P:DNA-templated transcription termination"/>
    <property type="evidence" value="ECO:0007669"/>
    <property type="project" value="UniProtKB-KW"/>
</dbReference>
<evidence type="ECO:0000313" key="4">
    <source>
        <dbReference type="Proteomes" id="UP001652660"/>
    </source>
</evidence>
<protein>
    <submittedName>
        <fullName evidence="5">Transcription termination factor MTERF8, chloroplastic-like</fullName>
    </submittedName>
</protein>
<accession>A0A6P6UWS6</accession>
<dbReference type="RefSeq" id="XP_027094968.1">
    <property type="nucleotide sequence ID" value="XM_027239167.1"/>
</dbReference>
<dbReference type="SMART" id="SM00733">
    <property type="entry name" value="Mterf"/>
    <property type="match status" value="6"/>
</dbReference>
<dbReference type="GeneID" id="113715017"/>
<keyword evidence="2" id="KW-0806">Transcription termination</keyword>
<keyword evidence="2" id="KW-0805">Transcription regulation</keyword>
<dbReference type="Gene3D" id="1.25.70.10">
    <property type="entry name" value="Transcription termination factor 3, mitochondrial"/>
    <property type="match status" value="1"/>
</dbReference>
<dbReference type="PANTHER" id="PTHR13068:SF231">
    <property type="entry name" value="TRANSCRIPTION TERMINATION FACTOR MTERF2, CHLOROPLASTIC-LIKE"/>
    <property type="match status" value="1"/>
</dbReference>
<evidence type="ECO:0000256" key="2">
    <source>
        <dbReference type="ARBA" id="ARBA00022472"/>
    </source>
</evidence>
<evidence type="ECO:0000256" key="3">
    <source>
        <dbReference type="ARBA" id="ARBA00022946"/>
    </source>
</evidence>
<sequence>MLARISKLRNNGGERNLFCKYFLNYSTNLAAVQPQNHLFIGCLERSLGFSREEAISAAGKVQCSKLYKKDIDLFISYFENLGLDKTQMKTIASSDPKFLLTNVEKTLKPKIRVLEELGLSRSDLVKVIIGCRSVFGRGLDSFIRPRIEYLRQLLGSDKGVVLAIKRFPRLLDFYAETRIQANVVLLKKFGWRDEQIAKFISRNPRRVFIQKPDWVEDVLQRIENDYGIPRESPMFYYAVDVISLLGKENIERKLEILRSFGWSDADIWRMFRSLPVTFNMSVDRARKSLDFFMNELGYDSGYLASHPKLFSVSLDRRVKRRNEVLKILNERKLIKRKTSLHSIVCLPELKFVKRYLLPHKDEIPDVYGSYIEMLEDRKFEKL</sequence>
<name>A0A6P6UWS6_COFAR</name>
<keyword evidence="3" id="KW-0809">Transit peptide</keyword>
<dbReference type="FunFam" id="1.25.70.10:FF:000001">
    <property type="entry name" value="Mitochondrial transcription termination factor-like"/>
    <property type="match status" value="1"/>
</dbReference>
<dbReference type="InterPro" id="IPR003690">
    <property type="entry name" value="MTERF"/>
</dbReference>
<reference evidence="5" key="2">
    <citation type="submission" date="2025-08" db="UniProtKB">
        <authorList>
            <consortium name="RefSeq"/>
        </authorList>
    </citation>
    <scope>IDENTIFICATION</scope>
    <source>
        <tissue evidence="5">Leaves</tissue>
    </source>
</reference>
<keyword evidence="2" id="KW-0804">Transcription</keyword>
<proteinExistence type="inferred from homology"/>
<evidence type="ECO:0000313" key="5">
    <source>
        <dbReference type="RefSeq" id="XP_027094968.1"/>
    </source>
</evidence>
<comment type="similarity">
    <text evidence="1">Belongs to the mTERF family.</text>
</comment>
<evidence type="ECO:0000256" key="1">
    <source>
        <dbReference type="ARBA" id="ARBA00007692"/>
    </source>
</evidence>
<dbReference type="AlphaFoldDB" id="A0A6P6UWS6"/>
<keyword evidence="4" id="KW-1185">Reference proteome</keyword>
<dbReference type="Pfam" id="PF02536">
    <property type="entry name" value="mTERF"/>
    <property type="match status" value="1"/>
</dbReference>
<dbReference type="GO" id="GO:0003676">
    <property type="term" value="F:nucleic acid binding"/>
    <property type="evidence" value="ECO:0007669"/>
    <property type="project" value="InterPro"/>
</dbReference>
<reference evidence="4" key="1">
    <citation type="journal article" date="2025" name="Foods">
        <title>Unveiling the Microbial Signatures of Arabica Coffee Cherries: Insights into Ripeness Specific Diversity, Functional Traits, and Implications for Quality and Safety.</title>
        <authorList>
            <consortium name="RefSeq"/>
            <person name="Tenea G.N."/>
            <person name="Cifuentes V."/>
            <person name="Reyes P."/>
            <person name="Cevallos-Vallejos M."/>
        </authorList>
    </citation>
    <scope>NUCLEOTIDE SEQUENCE [LARGE SCALE GENOMIC DNA]</scope>
</reference>